<feature type="transmembrane region" description="Helical" evidence="8">
    <location>
        <begin position="146"/>
        <end position="164"/>
    </location>
</feature>
<feature type="domain" description="Major facilitator superfamily (MFS) profile" evidence="9">
    <location>
        <begin position="73"/>
        <end position="486"/>
    </location>
</feature>
<evidence type="ECO:0000256" key="4">
    <source>
        <dbReference type="ARBA" id="ARBA00022989"/>
    </source>
</evidence>
<dbReference type="InterPro" id="IPR036259">
    <property type="entry name" value="MFS_trans_sf"/>
</dbReference>
<dbReference type="PANTHER" id="PTHR43791:SF1">
    <property type="entry name" value="ALLANTOATE PERMEASE"/>
    <property type="match status" value="1"/>
</dbReference>
<feature type="region of interest" description="Disordered" evidence="7">
    <location>
        <begin position="1"/>
        <end position="21"/>
    </location>
</feature>
<feature type="transmembrane region" description="Helical" evidence="8">
    <location>
        <begin position="304"/>
        <end position="328"/>
    </location>
</feature>
<organism evidence="10 11">
    <name type="scientific">Botryosphaeria dothidea</name>
    <dbReference type="NCBI Taxonomy" id="55169"/>
    <lineage>
        <taxon>Eukaryota</taxon>
        <taxon>Fungi</taxon>
        <taxon>Dikarya</taxon>
        <taxon>Ascomycota</taxon>
        <taxon>Pezizomycotina</taxon>
        <taxon>Dothideomycetes</taxon>
        <taxon>Dothideomycetes incertae sedis</taxon>
        <taxon>Botryosphaeriales</taxon>
        <taxon>Botryosphaeriaceae</taxon>
        <taxon>Botryosphaeria</taxon>
    </lineage>
</organism>
<proteinExistence type="inferred from homology"/>
<evidence type="ECO:0000256" key="3">
    <source>
        <dbReference type="ARBA" id="ARBA00022692"/>
    </source>
</evidence>
<dbReference type="EMBL" id="WWBZ02000033">
    <property type="protein sequence ID" value="KAF4306340.1"/>
    <property type="molecule type" value="Genomic_DNA"/>
</dbReference>
<comment type="caution">
    <text evidence="10">The sequence shown here is derived from an EMBL/GenBank/DDBJ whole genome shotgun (WGS) entry which is preliminary data.</text>
</comment>
<keyword evidence="3 8" id="KW-0812">Transmembrane</keyword>
<dbReference type="GO" id="GO:0016020">
    <property type="term" value="C:membrane"/>
    <property type="evidence" value="ECO:0007669"/>
    <property type="project" value="UniProtKB-SubCell"/>
</dbReference>
<evidence type="ECO:0000313" key="10">
    <source>
        <dbReference type="EMBL" id="KAF4306340.1"/>
    </source>
</evidence>
<evidence type="ECO:0000256" key="6">
    <source>
        <dbReference type="ARBA" id="ARBA00037968"/>
    </source>
</evidence>
<feature type="transmembrane region" description="Helical" evidence="8">
    <location>
        <begin position="371"/>
        <end position="391"/>
    </location>
</feature>
<feature type="transmembrane region" description="Helical" evidence="8">
    <location>
        <begin position="203"/>
        <end position="223"/>
    </location>
</feature>
<keyword evidence="11" id="KW-1185">Reference proteome</keyword>
<dbReference type="AlphaFoldDB" id="A0A8H4N298"/>
<dbReference type="InterPro" id="IPR020846">
    <property type="entry name" value="MFS_dom"/>
</dbReference>
<evidence type="ECO:0000256" key="7">
    <source>
        <dbReference type="SAM" id="MobiDB-lite"/>
    </source>
</evidence>
<dbReference type="GO" id="GO:0022857">
    <property type="term" value="F:transmembrane transporter activity"/>
    <property type="evidence" value="ECO:0007669"/>
    <property type="project" value="InterPro"/>
</dbReference>
<evidence type="ECO:0000313" key="11">
    <source>
        <dbReference type="Proteomes" id="UP000572817"/>
    </source>
</evidence>
<evidence type="ECO:0000256" key="1">
    <source>
        <dbReference type="ARBA" id="ARBA00004141"/>
    </source>
</evidence>
<reference evidence="10" key="1">
    <citation type="submission" date="2020-04" db="EMBL/GenBank/DDBJ databases">
        <title>Genome Assembly and Annotation of Botryosphaeria dothidea sdau 11-99, a Latent Pathogen of Apple Fruit Ring Rot in China.</title>
        <authorList>
            <person name="Yu C."/>
            <person name="Diao Y."/>
            <person name="Lu Q."/>
            <person name="Zhao J."/>
            <person name="Cui S."/>
            <person name="Peng C."/>
            <person name="He B."/>
            <person name="Liu H."/>
        </authorList>
    </citation>
    <scope>NUCLEOTIDE SEQUENCE [LARGE SCALE GENOMIC DNA]</scope>
    <source>
        <strain evidence="10">Sdau11-99</strain>
    </source>
</reference>
<keyword evidence="2" id="KW-0813">Transport</keyword>
<sequence length="523" mass="57857">MSEPHAGKANAPADKGPIESQANTTDVEFGSVAAVKGLKNSDPAFALAGNGEGVVEYTEEEEKAVLRKIDLNILPLLCWVYMIQFADKSSLNYASLMGIREDANLDPNSQQYSWISSIFYAGYILWEFPTTYLLRRLPIGKYTTANIILWGIVLTCHAASRSYASLMVVRFFLGAFEATITPAFVLFTSIWYRKNEQAQRMGYWLSCNGIALLIMGPIAYGLSGVENAALPAWEILFLMLGLLTIVTGAVALGTMPDNQTNARFLTLPEKKIAVDRLRGNHQGIGDRVWKWAQFREALRDGRTWLYVLFSLLMNIPNGGITTFGSIVIKSFGVGDRLALLLNMPMGAVDIAAKLLFPWVSDRLLDRSGPAFVAMLFPMVGGIMMIVIPLQYKAALLVGYYLIGAAGSAWCLVMTMISNNTLGFTKKATVNGLQILAYAAGNWIGPQTFRSNDAPDYYYGKLMVAIMYGLAALTVLAIRFVNVRENRRRDRRAAEQGEQPSEHIAGNEFADLTDFQQSNFRYVI</sequence>
<dbReference type="SUPFAM" id="SSF103473">
    <property type="entry name" value="MFS general substrate transporter"/>
    <property type="match status" value="1"/>
</dbReference>
<dbReference type="PROSITE" id="PS50850">
    <property type="entry name" value="MFS"/>
    <property type="match status" value="1"/>
</dbReference>
<name>A0A8H4N298_9PEZI</name>
<accession>A0A8H4N298</accession>
<keyword evidence="5 8" id="KW-0472">Membrane</keyword>
<dbReference type="FunFam" id="1.20.1250.20:FF:000064">
    <property type="entry name" value="MFS allantoate transporter"/>
    <property type="match status" value="1"/>
</dbReference>
<evidence type="ECO:0000256" key="8">
    <source>
        <dbReference type="SAM" id="Phobius"/>
    </source>
</evidence>
<dbReference type="PANTHER" id="PTHR43791">
    <property type="entry name" value="PERMEASE-RELATED"/>
    <property type="match status" value="1"/>
</dbReference>
<evidence type="ECO:0000256" key="2">
    <source>
        <dbReference type="ARBA" id="ARBA00022448"/>
    </source>
</evidence>
<feature type="transmembrane region" description="Helical" evidence="8">
    <location>
        <begin position="170"/>
        <end position="191"/>
    </location>
</feature>
<comment type="subcellular location">
    <subcellularLocation>
        <location evidence="1">Membrane</location>
        <topology evidence="1">Multi-pass membrane protein</topology>
    </subcellularLocation>
</comment>
<gene>
    <name evidence="10" type="ORF">GTA08_BOTSDO04890</name>
</gene>
<dbReference type="InterPro" id="IPR011701">
    <property type="entry name" value="MFS"/>
</dbReference>
<feature type="transmembrane region" description="Helical" evidence="8">
    <location>
        <begin position="235"/>
        <end position="255"/>
    </location>
</feature>
<evidence type="ECO:0000259" key="9">
    <source>
        <dbReference type="PROSITE" id="PS50850"/>
    </source>
</evidence>
<evidence type="ECO:0000256" key="5">
    <source>
        <dbReference type="ARBA" id="ARBA00023136"/>
    </source>
</evidence>
<keyword evidence="4 8" id="KW-1133">Transmembrane helix</keyword>
<dbReference type="Pfam" id="PF07690">
    <property type="entry name" value="MFS_1"/>
    <property type="match status" value="1"/>
</dbReference>
<dbReference type="Gene3D" id="1.20.1250.20">
    <property type="entry name" value="MFS general substrate transporter like domains"/>
    <property type="match status" value="1"/>
</dbReference>
<comment type="similarity">
    <text evidence="6">Belongs to the major facilitator superfamily. Allantoate permease family.</text>
</comment>
<feature type="transmembrane region" description="Helical" evidence="8">
    <location>
        <begin position="114"/>
        <end position="134"/>
    </location>
</feature>
<dbReference type="Proteomes" id="UP000572817">
    <property type="component" value="Unassembled WGS sequence"/>
</dbReference>
<dbReference type="OrthoDB" id="6730379at2759"/>
<feature type="transmembrane region" description="Helical" evidence="8">
    <location>
        <begin position="456"/>
        <end position="480"/>
    </location>
</feature>
<feature type="transmembrane region" description="Helical" evidence="8">
    <location>
        <begin position="397"/>
        <end position="415"/>
    </location>
</feature>
<protein>
    <submittedName>
        <fullName evidence="10">Mfs allantoate transporter protein</fullName>
    </submittedName>
</protein>